<name>A0A9Q8WGM4_9PEZI</name>
<keyword evidence="3" id="KW-1185">Reference proteome</keyword>
<evidence type="ECO:0000313" key="3">
    <source>
        <dbReference type="Proteomes" id="UP000830671"/>
    </source>
</evidence>
<gene>
    <name evidence="2" type="ORF">CLUP02_08134</name>
</gene>
<sequence>MRTLTPNECSHHRHSSFASYSHSHSLHTSKMASSDILSQTLHTITSVKLSQLDKQKASYESGKRALLDDAAYETDSRKRAKLLVDRVERLPAMAPLDDGSLLSIDNLKRFVQQAEFDPCVSDDFLHDYENSVRNELDVQSAKYRYAELYGKLVNEWISAGKAAGHGAESGFVPVGREEMHQQRATWERYVFHAKETDSLAIKSYLESLFVSSSKDIHRAFLELKENVKKFQDTWDDKTHFDEDSLMNTIRGLLRTDTLTDQKRTTLNDFLNNKVVLCEIADVLNMRMQTRQNWAWDSATEVDVRRQLNGRYRFYPDDDLLQAIFIHHIGKLWAVKIRGFLVAFLESAGVEKDATKPMSKEDVRRRRFFLKTGPRIESPVSVEKKLKQHFKSEILLDQLPQTLAEERGGYGSDGKEKKGDSRKSHVAVVQNLLHLMQSEIIMQTRLGSDVTVIRSDLKWFGPSVPHSSIFAVLEFFGVDDEWTGLFRRMLECPLRFSDDPSDAPAQIRRRGTPLSTPLADFIAETMLFCMDFAVNQRADGCRLYRLHDDMWLWGGLETCTRAWETMTEFVNLTGLEINWDKTGSVRVAAAAAAPPVAGSNQQQQQQQQRSVPPGTGATTTARGRLPSGDVVWGFLKLDPTSGRFLLDQDKIDVHIDELRLQLEACSSIFDWIQAWNIYGARFFKTNCAQLANCYSRQHVDSMLATFHRIQERLFGAGGAGAHLKRLIGDRFGVEDIPDGYLYFPVSLGGLGLQNPFIHLYLIRDDVIEDPDDIMDDFLAEEEAEYRFKKSAYEEDTEGAGGGSGPGSNLDISGARHHAPWLLADDYRDLRDQLFMSYEEFSRHRRRTSPALSRALDRLRHTPATKAIELRGEVEAALKTTPAGWYGLSGYEQWVCGLYGKDMVARFGSLVVVDKGVLPTGLLDMLRQSRFKWRG</sequence>
<dbReference type="AlphaFoldDB" id="A0A9Q8WGM4"/>
<evidence type="ECO:0000313" key="2">
    <source>
        <dbReference type="EMBL" id="UQC82644.1"/>
    </source>
</evidence>
<feature type="region of interest" description="Disordered" evidence="1">
    <location>
        <begin position="592"/>
        <end position="623"/>
    </location>
</feature>
<dbReference type="RefSeq" id="XP_049144267.1">
    <property type="nucleotide sequence ID" value="XM_049287124.1"/>
</dbReference>
<evidence type="ECO:0000256" key="1">
    <source>
        <dbReference type="SAM" id="MobiDB-lite"/>
    </source>
</evidence>
<proteinExistence type="predicted"/>
<organism evidence="2 3">
    <name type="scientific">Colletotrichum lupini</name>
    <dbReference type="NCBI Taxonomy" id="145971"/>
    <lineage>
        <taxon>Eukaryota</taxon>
        <taxon>Fungi</taxon>
        <taxon>Dikarya</taxon>
        <taxon>Ascomycota</taxon>
        <taxon>Pezizomycotina</taxon>
        <taxon>Sordariomycetes</taxon>
        <taxon>Hypocreomycetidae</taxon>
        <taxon>Glomerellales</taxon>
        <taxon>Glomerellaceae</taxon>
        <taxon>Colletotrichum</taxon>
        <taxon>Colletotrichum acutatum species complex</taxon>
    </lineage>
</organism>
<dbReference type="PANTHER" id="PTHR37015">
    <property type="entry name" value="REVERSE TRANSCRIPTASE DOMAIN-CONTAINING PROTEIN"/>
    <property type="match status" value="1"/>
</dbReference>
<dbReference type="Proteomes" id="UP000830671">
    <property type="component" value="Chromosome 4"/>
</dbReference>
<protein>
    <recommendedName>
        <fullName evidence="4">Reverse transcriptase domain-containing protein</fullName>
    </recommendedName>
</protein>
<reference evidence="2" key="1">
    <citation type="journal article" date="2021" name="Mol. Plant Microbe Interact.">
        <title>Complete Genome Sequence of the Plant-Pathogenic Fungus Colletotrichum lupini.</title>
        <authorList>
            <person name="Baroncelli R."/>
            <person name="Pensec F."/>
            <person name="Da Lio D."/>
            <person name="Boufleur T."/>
            <person name="Vicente I."/>
            <person name="Sarrocco S."/>
            <person name="Picot A."/>
            <person name="Baraldi E."/>
            <person name="Sukno S."/>
            <person name="Thon M."/>
            <person name="Le Floch G."/>
        </authorList>
    </citation>
    <scope>NUCLEOTIDE SEQUENCE</scope>
    <source>
        <strain evidence="2">IMI 504893</strain>
    </source>
</reference>
<dbReference type="EMBL" id="CP019476">
    <property type="protein sequence ID" value="UQC82644.1"/>
    <property type="molecule type" value="Genomic_DNA"/>
</dbReference>
<accession>A0A9Q8WGM4</accession>
<dbReference type="KEGG" id="clup:CLUP02_08134"/>
<dbReference type="PANTHER" id="PTHR37015:SF2">
    <property type="entry name" value="REVERSE TRANSCRIPTASE DOMAIN-CONTAINING PROTEIN"/>
    <property type="match status" value="1"/>
</dbReference>
<dbReference type="GeneID" id="73342134"/>
<evidence type="ECO:0008006" key="4">
    <source>
        <dbReference type="Google" id="ProtNLM"/>
    </source>
</evidence>